<dbReference type="InterPro" id="IPR013083">
    <property type="entry name" value="Znf_RING/FYVE/PHD"/>
</dbReference>
<feature type="domain" description="RING-type" evidence="20">
    <location>
        <begin position="268"/>
        <end position="306"/>
    </location>
</feature>
<dbReference type="CDD" id="cd16527">
    <property type="entry name" value="RING-HC_PEX10"/>
    <property type="match status" value="1"/>
</dbReference>
<evidence type="ECO:0000313" key="21">
    <source>
        <dbReference type="EMBL" id="CAL1696607.1"/>
    </source>
</evidence>
<evidence type="ECO:0000313" key="22">
    <source>
        <dbReference type="Proteomes" id="UP001497453"/>
    </source>
</evidence>
<dbReference type="PANTHER" id="PTHR23350">
    <property type="entry name" value="PEROXISOME ASSEMBLY PROTEIN 10"/>
    <property type="match status" value="1"/>
</dbReference>
<keyword evidence="6" id="KW-0813">Transport</keyword>
<dbReference type="Pfam" id="PF13639">
    <property type="entry name" value="zf-RING_2"/>
    <property type="match status" value="1"/>
</dbReference>
<keyword evidence="12" id="KW-0833">Ubl conjugation pathway</keyword>
<dbReference type="InterPro" id="IPR017907">
    <property type="entry name" value="Znf_RING_CS"/>
</dbReference>
<evidence type="ECO:0000256" key="11">
    <source>
        <dbReference type="ARBA" id="ARBA00022771"/>
    </source>
</evidence>
<dbReference type="SMART" id="SM00184">
    <property type="entry name" value="RING"/>
    <property type="match status" value="1"/>
</dbReference>
<dbReference type="PROSITE" id="PS50089">
    <property type="entry name" value="ZF_RING_2"/>
    <property type="match status" value="1"/>
</dbReference>
<dbReference type="InterPro" id="IPR001841">
    <property type="entry name" value="Znf_RING"/>
</dbReference>
<evidence type="ECO:0000256" key="5">
    <source>
        <dbReference type="ARBA" id="ARBA00012483"/>
    </source>
</evidence>
<accession>A0ABP1CPJ8</accession>
<dbReference type="Pfam" id="PF04757">
    <property type="entry name" value="Pex2_Pex12"/>
    <property type="match status" value="1"/>
</dbReference>
<dbReference type="SUPFAM" id="SSF57850">
    <property type="entry name" value="RING/U-box"/>
    <property type="match status" value="1"/>
</dbReference>
<proteinExistence type="inferred from homology"/>
<evidence type="ECO:0000256" key="10">
    <source>
        <dbReference type="ARBA" id="ARBA00022723"/>
    </source>
</evidence>
<comment type="pathway">
    <text evidence="3">Protein modification; protein ubiquitination.</text>
</comment>
<keyword evidence="16" id="KW-0472">Membrane</keyword>
<sequence length="320" mass="36519">MSTTLPSFPYAQQAQIIRSNQRDLFHVSSLREQTENVVRAWLGSRWLSRWDKEIDLLVKVAYYGLTVGRATQTLGEEYTAIWQQSSRTELWPSGRIRAALILLPTVPGYLAEKFAPSLSQGSVSHRVLRTLPTVLEVLAELNLAIFYLRGTYYTLVKRLLGIRYISSMPDNPNSRPPSYSLLGVLLLFRLTYRFISYVRMLRTSDRTNAARKEVTDDTQETFVDDRPISIMLSQTHPEEKPAIPAEEDELTILDVAQIPEELRASRSCTLCLEERTASCATECGHMFCWDCIYGWGREKAECPLCRQSLSLAKLLPVYNL</sequence>
<comment type="subcellular location">
    <subcellularLocation>
        <location evidence="2">Peroxisome membrane</location>
        <topology evidence="2">Multi-pass membrane protein</topology>
    </subcellularLocation>
</comment>
<gene>
    <name evidence="21" type="ORF">GFSPODELE1_LOCUS1270</name>
</gene>
<evidence type="ECO:0000256" key="2">
    <source>
        <dbReference type="ARBA" id="ARBA00004585"/>
    </source>
</evidence>
<keyword evidence="9" id="KW-0812">Transmembrane</keyword>
<evidence type="ECO:0000256" key="8">
    <source>
        <dbReference type="ARBA" id="ARBA00022679"/>
    </source>
</evidence>
<dbReference type="InterPro" id="IPR006845">
    <property type="entry name" value="Pex_N"/>
</dbReference>
<keyword evidence="13" id="KW-0862">Zinc</keyword>
<evidence type="ECO:0000256" key="7">
    <source>
        <dbReference type="ARBA" id="ARBA00022593"/>
    </source>
</evidence>
<keyword evidence="15" id="KW-1133">Transmembrane helix</keyword>
<comment type="catalytic activity">
    <reaction evidence="1">
        <text>S-ubiquitinyl-[E2 ubiquitin-conjugating enzyme]-L-cysteine + [acceptor protein]-L-lysine = [E2 ubiquitin-conjugating enzyme]-L-cysteine + N(6)-ubiquitinyl-[acceptor protein]-L-lysine.</text>
        <dbReference type="EC" id="2.3.2.27"/>
    </reaction>
</comment>
<evidence type="ECO:0000256" key="15">
    <source>
        <dbReference type="ARBA" id="ARBA00022989"/>
    </source>
</evidence>
<dbReference type="PROSITE" id="PS00518">
    <property type="entry name" value="ZF_RING_1"/>
    <property type="match status" value="1"/>
</dbReference>
<dbReference type="EC" id="2.3.2.27" evidence="5"/>
<name>A0ABP1CPJ8_9APHY</name>
<dbReference type="Gene3D" id="3.30.40.10">
    <property type="entry name" value="Zinc/RING finger domain, C3HC4 (zinc finger)"/>
    <property type="match status" value="1"/>
</dbReference>
<evidence type="ECO:0000256" key="9">
    <source>
        <dbReference type="ARBA" id="ARBA00022692"/>
    </source>
</evidence>
<dbReference type="PANTHER" id="PTHR23350:SF0">
    <property type="entry name" value="PEROXISOME BIOGENESIS FACTOR 10"/>
    <property type="match status" value="1"/>
</dbReference>
<comment type="similarity">
    <text evidence="4">Belongs to the pex2/pex10/pex12 family.</text>
</comment>
<evidence type="ECO:0000256" key="18">
    <source>
        <dbReference type="ARBA" id="ARBA00041230"/>
    </source>
</evidence>
<evidence type="ECO:0000256" key="6">
    <source>
        <dbReference type="ARBA" id="ARBA00022448"/>
    </source>
</evidence>
<evidence type="ECO:0000256" key="12">
    <source>
        <dbReference type="ARBA" id="ARBA00022786"/>
    </source>
</evidence>
<dbReference type="EMBL" id="OZ037944">
    <property type="protein sequence ID" value="CAL1696607.1"/>
    <property type="molecule type" value="Genomic_DNA"/>
</dbReference>
<keyword evidence="22" id="KW-1185">Reference proteome</keyword>
<evidence type="ECO:0000256" key="4">
    <source>
        <dbReference type="ARBA" id="ARBA00008704"/>
    </source>
</evidence>
<evidence type="ECO:0000256" key="16">
    <source>
        <dbReference type="ARBA" id="ARBA00023136"/>
    </source>
</evidence>
<organism evidence="21 22">
    <name type="scientific">Somion occarium</name>
    <dbReference type="NCBI Taxonomy" id="3059160"/>
    <lineage>
        <taxon>Eukaryota</taxon>
        <taxon>Fungi</taxon>
        <taxon>Dikarya</taxon>
        <taxon>Basidiomycota</taxon>
        <taxon>Agaricomycotina</taxon>
        <taxon>Agaricomycetes</taxon>
        <taxon>Polyporales</taxon>
        <taxon>Cerrenaceae</taxon>
        <taxon>Somion</taxon>
    </lineage>
</organism>
<evidence type="ECO:0000259" key="20">
    <source>
        <dbReference type="PROSITE" id="PS50089"/>
    </source>
</evidence>
<reference evidence="22" key="1">
    <citation type="submission" date="2024-04" db="EMBL/GenBank/DDBJ databases">
        <authorList>
            <person name="Shaw F."/>
            <person name="Minotto A."/>
        </authorList>
    </citation>
    <scope>NUCLEOTIDE SEQUENCE [LARGE SCALE GENOMIC DNA]</scope>
</reference>
<evidence type="ECO:0000256" key="3">
    <source>
        <dbReference type="ARBA" id="ARBA00004906"/>
    </source>
</evidence>
<dbReference type="InterPro" id="IPR025654">
    <property type="entry name" value="PEX2/10"/>
</dbReference>
<evidence type="ECO:0000256" key="13">
    <source>
        <dbReference type="ARBA" id="ARBA00022833"/>
    </source>
</evidence>
<keyword evidence="8" id="KW-0808">Transferase</keyword>
<keyword evidence="14" id="KW-0653">Protein transport</keyword>
<keyword evidence="7" id="KW-0962">Peroxisome biogenesis</keyword>
<protein>
    <recommendedName>
        <fullName evidence="5">RING-type E3 ubiquitin transferase</fullName>
        <ecNumber evidence="5">2.3.2.27</ecNumber>
    </recommendedName>
    <alternativeName>
        <fullName evidence="18">Peroxin-10</fullName>
    </alternativeName>
</protein>
<evidence type="ECO:0000256" key="14">
    <source>
        <dbReference type="ARBA" id="ARBA00022927"/>
    </source>
</evidence>
<evidence type="ECO:0000256" key="17">
    <source>
        <dbReference type="ARBA" id="ARBA00023140"/>
    </source>
</evidence>
<dbReference type="Proteomes" id="UP001497453">
    <property type="component" value="Chromosome 1"/>
</dbReference>
<keyword evidence="17" id="KW-0576">Peroxisome</keyword>
<evidence type="ECO:0000256" key="19">
    <source>
        <dbReference type="PROSITE-ProRule" id="PRU00175"/>
    </source>
</evidence>
<evidence type="ECO:0000256" key="1">
    <source>
        <dbReference type="ARBA" id="ARBA00000900"/>
    </source>
</evidence>
<keyword evidence="10" id="KW-0479">Metal-binding</keyword>
<keyword evidence="11 19" id="KW-0863">Zinc-finger</keyword>